<sequence>MLKYKYLLLLVKTIIGVLLYLPTITLPANTSDPPTVPEPLQSWIPWVLHEQQNKVCPYYYNQPPVSIAQQQQPNEPICYWPSYLELKVTNQQGQFRQIWQVYAPGWINLPGDKDYWPQQVKLNGNPALVADRNEIPSVFVTEGEFILEGQFRWDERPKSLSIPVQTGLVNLMIDNTAVDIPQFDEQGRLWLNQQGKAQSAGAANENRLDLKVYRQVIDEIPLQVVTRIDLEVAGHHREVLLGPVVLAKQHPLSLESPLPARLETDGRLRLQIRPGSWTIVLRTRQDGQVEQIGLSTPQSQWVDEEVWVFEARNDLRMVEVEGVAAIDPQQTTLPEEWRSLPAYQIHPGETFKLVEKRRGDPQPIPDQLQLDRHFWLDFDGHGYSIQDHITGTMTRGWRLEMQAPAVLGRVGIYNENQFITRLTAASQMGVEVRRGQIELLADSRLEDALNQLPATGWDHDFHQVGATLHLPPGWRLFNAQGVDKVPDTWLEQWTLLDLFIVLILAAAMGKLWRWWLGVLTLMTLGLIYHEPQAPPMWVWLNILVAMALLRVLPTLGRLSAAVRLYQNLSLITLVILAFPFMIQQARQSIYPQLEYYWKSLEGYGVAPSGDVAQYVITAEKPAVPINAPMVSSEKADTDQIAGAQVTEAQVTEAQVTLEKKQDAYQESGSSEYSYSSRMRGEGKRKQQVLVQIDPNAQVQTGPGLPQWGWRDIPMYWNGPVTKNQTVQLWLISPTVNSLLGWLRVGLVALLTGFLLWQAWNSTVRRLLQPQPLLPSSTWLMVVSLGIVCLTFSTHSFAEEEATPSTRASSIIEIPIFKPYPPRFLLEELQARLLASPKCLPTCASSPRLLLKIDRDQLSGQMEIHTLAAVAVPLPGSAKQWLPQQIVVDGELATGLRRDENGQLWLNLTPGIHQIQFAGILPHHQTVQLALPLKPHFVAIQNQGWHIEGIHENGTVDEQLQFTRTDETQLATLEVGHLDPFVRIERTLRLGLDWQVETKVVRLTPIGSPIVLKIPLLPGESVTTAEVRVEAGQALINLSPTQAETEWVSVFNKQETLNLTAPINPFSTEIWRLDTSAIWHVEIEGIPIIHHQNAEGQWLPEWRPWPGEQITLHLTRPQGVTGQVLTIDRSHLLVNPGQRITDSTLTLNLRSSRGGQHPLMLPENAELQAVKINGESQPIRQEGRAITLPVKPGEQAVEIAFRQPIGIQSRLTTPTLDLSLESVNTNIQVNMPDNRWILWVGGQPIGPAVMIWGVLIVIGIAAIGLGQISLTPLKSYQWFLLGMVLSQVSVPLMLSVVAWFMALGWREQLAADTPAWQFNLIQVGLEILTMIALYALILAIKQGLLGSPEMHIAGNGSNASQLLWYQDRTDKVLPQVWVLSLPLYVYRIAMLLWALWLSLALLQWLKWGWQCFSSNVLWKKPLWEKKSLVS</sequence>
<keyword evidence="3" id="KW-1185">Reference proteome</keyword>
<dbReference type="EMBL" id="AP014633">
    <property type="protein sequence ID" value="BAP57853.1"/>
    <property type="molecule type" value="Genomic_DNA"/>
</dbReference>
<feature type="transmembrane region" description="Helical" evidence="1">
    <location>
        <begin position="1277"/>
        <end position="1299"/>
    </location>
</feature>
<keyword evidence="1" id="KW-0812">Transmembrane</keyword>
<dbReference type="OrthoDB" id="220327at2"/>
<evidence type="ECO:0000313" key="2">
    <source>
        <dbReference type="EMBL" id="BAP57853.1"/>
    </source>
</evidence>
<feature type="transmembrane region" description="Helical" evidence="1">
    <location>
        <begin position="777"/>
        <end position="797"/>
    </location>
</feature>
<dbReference type="KEGG" id="tig:THII_3556"/>
<feature type="transmembrane region" description="Helical" evidence="1">
    <location>
        <begin position="738"/>
        <end position="756"/>
    </location>
</feature>
<reference evidence="2 3" key="1">
    <citation type="journal article" date="2014" name="ISME J.">
        <title>Ecophysiology of Thioploca ingrica as revealed by the complete genome sequence supplemented with proteomic evidence.</title>
        <authorList>
            <person name="Kojima H."/>
            <person name="Ogura Y."/>
            <person name="Yamamoto N."/>
            <person name="Togashi T."/>
            <person name="Mori H."/>
            <person name="Watanabe T."/>
            <person name="Nemoto F."/>
            <person name="Kurokawa K."/>
            <person name="Hayashi T."/>
            <person name="Fukui M."/>
        </authorList>
    </citation>
    <scope>NUCLEOTIDE SEQUENCE [LARGE SCALE GENOMIC DNA]</scope>
</reference>
<keyword evidence="1" id="KW-0472">Membrane</keyword>
<feature type="transmembrane region" description="Helical" evidence="1">
    <location>
        <begin position="1244"/>
        <end position="1265"/>
    </location>
</feature>
<proteinExistence type="predicted"/>
<dbReference type="HOGENOM" id="CLU_005797_0_0_6"/>
<dbReference type="STRING" id="40754.THII_3556"/>
<organism evidence="2 3">
    <name type="scientific">Thioploca ingrica</name>
    <dbReference type="NCBI Taxonomy" id="40754"/>
    <lineage>
        <taxon>Bacteria</taxon>
        <taxon>Pseudomonadati</taxon>
        <taxon>Pseudomonadota</taxon>
        <taxon>Gammaproteobacteria</taxon>
        <taxon>Thiotrichales</taxon>
        <taxon>Thiotrichaceae</taxon>
        <taxon>Thioploca</taxon>
    </lineage>
</organism>
<feature type="transmembrane region" description="Helical" evidence="1">
    <location>
        <begin position="514"/>
        <end position="530"/>
    </location>
</feature>
<protein>
    <submittedName>
        <fullName evidence="2">Uncharacterized protein</fullName>
    </submittedName>
</protein>
<gene>
    <name evidence="2" type="ORF">THII_3556</name>
</gene>
<accession>A0A090AHN6</accession>
<keyword evidence="1" id="KW-1133">Transmembrane helix</keyword>
<feature type="transmembrane region" description="Helical" evidence="1">
    <location>
        <begin position="1319"/>
        <end position="1339"/>
    </location>
</feature>
<feature type="transmembrane region" description="Helical" evidence="1">
    <location>
        <begin position="536"/>
        <end position="552"/>
    </location>
</feature>
<feature type="transmembrane region" description="Helical" evidence="1">
    <location>
        <begin position="564"/>
        <end position="582"/>
    </location>
</feature>
<evidence type="ECO:0000313" key="3">
    <source>
        <dbReference type="Proteomes" id="UP000031623"/>
    </source>
</evidence>
<dbReference type="Proteomes" id="UP000031623">
    <property type="component" value="Chromosome"/>
</dbReference>
<feature type="transmembrane region" description="Helical" evidence="1">
    <location>
        <begin position="1383"/>
        <end position="1404"/>
    </location>
</feature>
<name>A0A090AHN6_9GAMM</name>
<evidence type="ECO:0000256" key="1">
    <source>
        <dbReference type="SAM" id="Phobius"/>
    </source>
</evidence>